<dbReference type="Proteomes" id="UP000320811">
    <property type="component" value="Unassembled WGS sequence"/>
</dbReference>
<name>A0A561Q1I8_9BACT</name>
<dbReference type="AlphaFoldDB" id="A0A561Q1I8"/>
<keyword evidence="2" id="KW-1185">Reference proteome</keyword>
<gene>
    <name evidence="1" type="ORF">FHW36_101123</name>
</gene>
<sequence>MTICNRRFSENFFIEKGGNTELQGLGYQYNYNISFFFFVVA</sequence>
<accession>A0A561Q1I8</accession>
<reference evidence="1 2" key="1">
    <citation type="submission" date="2019-06" db="EMBL/GenBank/DDBJ databases">
        <title>Sorghum-associated microbial communities from plants grown in Nebraska, USA.</title>
        <authorList>
            <person name="Schachtman D."/>
        </authorList>
    </citation>
    <scope>NUCLEOTIDE SEQUENCE [LARGE SCALE GENOMIC DNA]</scope>
    <source>
        <strain evidence="1 2">1209</strain>
    </source>
</reference>
<dbReference type="EMBL" id="VIWO01000001">
    <property type="protein sequence ID" value="TWF44205.1"/>
    <property type="molecule type" value="Genomic_DNA"/>
</dbReference>
<protein>
    <submittedName>
        <fullName evidence="1">Uncharacterized protein</fullName>
    </submittedName>
</protein>
<proteinExistence type="predicted"/>
<evidence type="ECO:0000313" key="1">
    <source>
        <dbReference type="EMBL" id="TWF44205.1"/>
    </source>
</evidence>
<comment type="caution">
    <text evidence="1">The sequence shown here is derived from an EMBL/GenBank/DDBJ whole genome shotgun (WGS) entry which is preliminary data.</text>
</comment>
<organism evidence="1 2">
    <name type="scientific">Chitinophaga polysaccharea</name>
    <dbReference type="NCBI Taxonomy" id="1293035"/>
    <lineage>
        <taxon>Bacteria</taxon>
        <taxon>Pseudomonadati</taxon>
        <taxon>Bacteroidota</taxon>
        <taxon>Chitinophagia</taxon>
        <taxon>Chitinophagales</taxon>
        <taxon>Chitinophagaceae</taxon>
        <taxon>Chitinophaga</taxon>
    </lineage>
</organism>
<evidence type="ECO:0000313" key="2">
    <source>
        <dbReference type="Proteomes" id="UP000320811"/>
    </source>
</evidence>